<evidence type="ECO:0000256" key="3">
    <source>
        <dbReference type="ARBA" id="ARBA00023239"/>
    </source>
</evidence>
<accession>A0A830F0E0</accession>
<dbReference type="Gene3D" id="3.40.50.1100">
    <property type="match status" value="2"/>
</dbReference>
<evidence type="ECO:0000256" key="1">
    <source>
        <dbReference type="ARBA" id="ARBA00001933"/>
    </source>
</evidence>
<comment type="cofactor">
    <cofactor evidence="1">
        <name>pyridoxal 5'-phosphate</name>
        <dbReference type="ChEBI" id="CHEBI:597326"/>
    </cofactor>
</comment>
<protein>
    <submittedName>
        <fullName evidence="5">Threonine synthase</fullName>
    </submittedName>
</protein>
<keyword evidence="2" id="KW-0663">Pyridoxal phosphate</keyword>
<dbReference type="GO" id="GO:0006565">
    <property type="term" value="P:L-serine catabolic process"/>
    <property type="evidence" value="ECO:0007669"/>
    <property type="project" value="TreeGrafter"/>
</dbReference>
<feature type="domain" description="Tryptophan synthase beta chain-like PALP" evidence="4">
    <location>
        <begin position="67"/>
        <end position="356"/>
    </location>
</feature>
<name>A0A830F0E0_9EURY</name>
<dbReference type="SUPFAM" id="SSF53686">
    <property type="entry name" value="Tryptophan synthase beta subunit-like PLP-dependent enzymes"/>
    <property type="match status" value="1"/>
</dbReference>
<organism evidence="5 6">
    <name type="scientific">Halocalculus aciditolerans</name>
    <dbReference type="NCBI Taxonomy" id="1383812"/>
    <lineage>
        <taxon>Archaea</taxon>
        <taxon>Methanobacteriati</taxon>
        <taxon>Methanobacteriota</taxon>
        <taxon>Stenosarchaea group</taxon>
        <taxon>Halobacteria</taxon>
        <taxon>Halobacteriales</taxon>
        <taxon>Halobacteriaceae</taxon>
        <taxon>Halocalculus</taxon>
    </lineage>
</organism>
<dbReference type="InterPro" id="IPR050147">
    <property type="entry name" value="Ser/Thr_Dehydratase"/>
</dbReference>
<dbReference type="GO" id="GO:0006567">
    <property type="term" value="P:L-threonine catabolic process"/>
    <property type="evidence" value="ECO:0007669"/>
    <property type="project" value="TreeGrafter"/>
</dbReference>
<evidence type="ECO:0000256" key="2">
    <source>
        <dbReference type="ARBA" id="ARBA00022898"/>
    </source>
</evidence>
<dbReference type="PANTHER" id="PTHR48078:SF6">
    <property type="entry name" value="L-THREONINE DEHYDRATASE CATABOLIC TDCB"/>
    <property type="match status" value="1"/>
</dbReference>
<dbReference type="CDD" id="cd00350">
    <property type="entry name" value="rubredoxin_like"/>
    <property type="match status" value="1"/>
</dbReference>
<dbReference type="OrthoDB" id="85597at2157"/>
<dbReference type="InterPro" id="IPR000634">
    <property type="entry name" value="Ser/Thr_deHydtase_PyrdxlP-BS"/>
</dbReference>
<reference evidence="5" key="2">
    <citation type="submission" date="2020-09" db="EMBL/GenBank/DDBJ databases">
        <authorList>
            <person name="Sun Q."/>
            <person name="Ohkuma M."/>
        </authorList>
    </citation>
    <scope>NUCLEOTIDE SEQUENCE</scope>
    <source>
        <strain evidence="5">JCM 19596</strain>
    </source>
</reference>
<dbReference type="EMBL" id="BMPG01000001">
    <property type="protein sequence ID" value="GGL48812.1"/>
    <property type="molecule type" value="Genomic_DNA"/>
</dbReference>
<dbReference type="GO" id="GO:0003941">
    <property type="term" value="F:L-serine ammonia-lyase activity"/>
    <property type="evidence" value="ECO:0007669"/>
    <property type="project" value="TreeGrafter"/>
</dbReference>
<dbReference type="GO" id="GO:0004794">
    <property type="term" value="F:threonine deaminase activity"/>
    <property type="evidence" value="ECO:0007669"/>
    <property type="project" value="TreeGrafter"/>
</dbReference>
<evidence type="ECO:0000313" key="5">
    <source>
        <dbReference type="EMBL" id="GGL48812.1"/>
    </source>
</evidence>
<keyword evidence="3" id="KW-0456">Lyase</keyword>
<dbReference type="Pfam" id="PF00291">
    <property type="entry name" value="PALP"/>
    <property type="match status" value="1"/>
</dbReference>
<dbReference type="PROSITE" id="PS00165">
    <property type="entry name" value="DEHYDRATASE_SER_THR"/>
    <property type="match status" value="1"/>
</dbReference>
<gene>
    <name evidence="5" type="ORF">GCM10009039_03780</name>
</gene>
<dbReference type="RefSeq" id="WP_188975279.1">
    <property type="nucleotide sequence ID" value="NZ_BMPG01000001.1"/>
</dbReference>
<reference evidence="5" key="1">
    <citation type="journal article" date="2014" name="Int. J. Syst. Evol. Microbiol.">
        <title>Complete genome sequence of Corynebacterium casei LMG S-19264T (=DSM 44701T), isolated from a smear-ripened cheese.</title>
        <authorList>
            <consortium name="US DOE Joint Genome Institute (JGI-PGF)"/>
            <person name="Walter F."/>
            <person name="Albersmeier A."/>
            <person name="Kalinowski J."/>
            <person name="Ruckert C."/>
        </authorList>
    </citation>
    <scope>NUCLEOTIDE SEQUENCE</scope>
    <source>
        <strain evidence="5">JCM 19596</strain>
    </source>
</reference>
<dbReference type="GO" id="GO:0009097">
    <property type="term" value="P:isoleucine biosynthetic process"/>
    <property type="evidence" value="ECO:0007669"/>
    <property type="project" value="TreeGrafter"/>
</dbReference>
<comment type="caution">
    <text evidence="5">The sequence shown here is derived from an EMBL/GenBank/DDBJ whole genome shotgun (WGS) entry which is preliminary data.</text>
</comment>
<dbReference type="GO" id="GO:0030170">
    <property type="term" value="F:pyridoxal phosphate binding"/>
    <property type="evidence" value="ECO:0007669"/>
    <property type="project" value="InterPro"/>
</dbReference>
<evidence type="ECO:0000259" key="4">
    <source>
        <dbReference type="Pfam" id="PF00291"/>
    </source>
</evidence>
<dbReference type="Proteomes" id="UP000607197">
    <property type="component" value="Unassembled WGS sequence"/>
</dbReference>
<keyword evidence="6" id="KW-1185">Reference proteome</keyword>
<dbReference type="PANTHER" id="PTHR48078">
    <property type="entry name" value="THREONINE DEHYDRATASE, MITOCHONDRIAL-RELATED"/>
    <property type="match status" value="1"/>
</dbReference>
<evidence type="ECO:0000313" key="6">
    <source>
        <dbReference type="Proteomes" id="UP000607197"/>
    </source>
</evidence>
<dbReference type="InterPro" id="IPR036052">
    <property type="entry name" value="TrpB-like_PALP_sf"/>
</dbReference>
<dbReference type="AlphaFoldDB" id="A0A830F0E0"/>
<dbReference type="InterPro" id="IPR001926">
    <property type="entry name" value="TrpB-like_PALP"/>
</dbReference>
<sequence>MRDDARSLVCPDCGATYDAGPDEPWRCTCGSPLEFDWTPDPPAEPNIDSREGLWAFRDLLPVAPRVTFDEQWTPLADAPAWSADFKLDYTHPSGSFKDRGATATLSRAAELGVERVVEDSSGNAGAAVAQYAARAGVDADIYVPADAKPSKLRAIEAAGATPVRVEGSRQDVTDACVAAVEDGDAWYASHAWNPAFFAGTSTFAFELAAQRDWDIPDAIVLPLGHGTLFLGAYRGFSLLRDAGWTAGIPRLLGVQAAGVSPIADALHGPRGGANDVADGIQIEQPVRGAEIRRAIEATGGDAIAVTSEETDAALDRLHARGFYVEPTSAAGPAGLRRYRDRGVLDEGDDVVVPLTGSGLKA</sequence>
<proteinExistence type="predicted"/>